<feature type="compositionally biased region" description="Polar residues" evidence="2">
    <location>
        <begin position="719"/>
        <end position="729"/>
    </location>
</feature>
<proteinExistence type="inferred from homology"/>
<dbReference type="Proteomes" id="UP000565785">
    <property type="component" value="Unassembled WGS sequence"/>
</dbReference>
<dbReference type="InterPro" id="IPR050164">
    <property type="entry name" value="Peptidase_C19"/>
</dbReference>
<dbReference type="CDD" id="cd02671">
    <property type="entry name" value="Peptidase_C19O"/>
    <property type="match status" value="1"/>
</dbReference>
<evidence type="ECO:0000256" key="2">
    <source>
        <dbReference type="SAM" id="MobiDB-lite"/>
    </source>
</evidence>
<dbReference type="SUPFAM" id="SSF54001">
    <property type="entry name" value="Cysteine proteinases"/>
    <property type="match status" value="1"/>
</dbReference>
<evidence type="ECO:0000256" key="1">
    <source>
        <dbReference type="RuleBase" id="RU366025"/>
    </source>
</evidence>
<feature type="compositionally biased region" description="Polar residues" evidence="2">
    <location>
        <begin position="241"/>
        <end position="250"/>
    </location>
</feature>
<gene>
    <name evidence="4" type="primary">Usp1</name>
    <name evidence="4" type="ORF">RHICYA_R01037</name>
</gene>
<dbReference type="EC" id="3.4.19.12" evidence="1"/>
<keyword evidence="1" id="KW-0788">Thiol protease</keyword>
<dbReference type="PANTHER" id="PTHR24006">
    <property type="entry name" value="UBIQUITIN CARBOXYL-TERMINAL HYDROLASE"/>
    <property type="match status" value="1"/>
</dbReference>
<keyword evidence="5" id="KW-1185">Reference proteome</keyword>
<protein>
    <recommendedName>
        <fullName evidence="1">Ubiquitin carboxyl-terminal hydrolase</fullName>
        <ecNumber evidence="1">3.4.19.12</ecNumber>
    </recommendedName>
</protein>
<dbReference type="InterPro" id="IPR018200">
    <property type="entry name" value="USP_CS"/>
</dbReference>
<comment type="caution">
    <text evidence="4">The sequence shown here is derived from an EMBL/GenBank/DDBJ whole genome shotgun (WGS) entry which is preliminary data.</text>
</comment>
<dbReference type="EMBL" id="VXBP01002348">
    <property type="protein sequence ID" value="NXN94068.1"/>
    <property type="molecule type" value="Genomic_DNA"/>
</dbReference>
<evidence type="ECO:0000259" key="3">
    <source>
        <dbReference type="PROSITE" id="PS50235"/>
    </source>
</evidence>
<keyword evidence="1" id="KW-0833">Ubl conjugation pathway</keyword>
<dbReference type="InterPro" id="IPR001394">
    <property type="entry name" value="Peptidase_C19_UCH"/>
</dbReference>
<dbReference type="InterPro" id="IPR033815">
    <property type="entry name" value="USP1"/>
</dbReference>
<dbReference type="OrthoDB" id="10062454at2759"/>
<dbReference type="Gene3D" id="3.90.70.10">
    <property type="entry name" value="Cysteine proteinases"/>
    <property type="match status" value="2"/>
</dbReference>
<dbReference type="FunFam" id="3.90.70.10:FF:000544">
    <property type="entry name" value="Uncharacterized protein"/>
    <property type="match status" value="1"/>
</dbReference>
<feature type="region of interest" description="Disordered" evidence="2">
    <location>
        <begin position="702"/>
        <end position="729"/>
    </location>
</feature>
<dbReference type="GO" id="GO:0005634">
    <property type="term" value="C:nucleus"/>
    <property type="evidence" value="ECO:0007669"/>
    <property type="project" value="TreeGrafter"/>
</dbReference>
<dbReference type="GO" id="GO:0006282">
    <property type="term" value="P:regulation of DNA repair"/>
    <property type="evidence" value="ECO:0007669"/>
    <property type="project" value="InterPro"/>
</dbReference>
<dbReference type="AlphaFoldDB" id="A0A7L1N2Q8"/>
<sequence>MPGVPAESAASARGSPSKKNRLSFKLFQKKETKRALDFTESQENEHESVEFRGSEVDQVVPAAQPPLFISCEKKDNMVPFVGLNNLGNTCYLNSVLQVLYFCPGFKTGVKRLYNIITKKKESLKDEGEQKAEKGNCKEDPLASYELICSFHSLIVSIEQLQASFLLNPEKYTDELATQPRRLLNTLRELNPMYEGYLQHDAQEVLQCILGNIQDTCQLLKKEELSKLAAEEPSAKLEEKLNQNTKSNGTGSPAEEEEEENIPSSHTGETAEDKLLKGNGKRKSDTEGGNAKKKSKMLILPVAVEENQRQTRSKRKATETLENQPDALAKRSSENGSTKLPQKKSRLRLNWLKSSCKQPSILPKLYSLGKLTANLGSKDPGKEYDECELEESSVKCENGNNKEESHEPASPVESHNEREPKKEGMEPAVFELVDKLFQGQLVLRTRCLECECFTERREDFQDISVPVQEDEFYKTEDSTEISPEPKTEMKTLKWAISQFASVERIVGEDKYFCENCHHYTEAERSLLFDKMPDVVTIHLKCFAASGLEFDCYGGLSKINTPLLTPLRLSLQEWSTKPTNDTYSLFAVVMHSGITISSGHYTASVKITDLNSLELDRGNFITSQMYEMIKPEPLNEEEARAVAEDFDDSEVSFRVNGNAQLGKVLNKKNTEAVGLLGGQKTRPDCDLYSKQPANPDNKLLSVVTESRSAESSSSNAEGSMDHSQQNGAAASGLQNKAPYVLQSLKEYEGKWLLFDDSEVKVTEEKDFLKSLSPASSSTSTPYLLFYKKI</sequence>
<feature type="region of interest" description="Disordered" evidence="2">
    <location>
        <begin position="376"/>
        <end position="423"/>
    </location>
</feature>
<dbReference type="InterPro" id="IPR028889">
    <property type="entry name" value="USP"/>
</dbReference>
<dbReference type="GO" id="GO:0005829">
    <property type="term" value="C:cytosol"/>
    <property type="evidence" value="ECO:0007669"/>
    <property type="project" value="TreeGrafter"/>
</dbReference>
<feature type="compositionally biased region" description="Basic and acidic residues" evidence="2">
    <location>
        <begin position="268"/>
        <end position="285"/>
    </location>
</feature>
<dbReference type="Pfam" id="PF00443">
    <property type="entry name" value="UCH"/>
    <property type="match status" value="1"/>
</dbReference>
<dbReference type="PANTHER" id="PTHR24006:SF905">
    <property type="entry name" value="UBIQUITIN CARBOXYL-TERMINAL HYDROLASE 1"/>
    <property type="match status" value="1"/>
</dbReference>
<evidence type="ECO:0000313" key="5">
    <source>
        <dbReference type="Proteomes" id="UP000565785"/>
    </source>
</evidence>
<comment type="similarity">
    <text evidence="1">Belongs to the peptidase C19 family.</text>
</comment>
<keyword evidence="1 4" id="KW-0378">Hydrolase</keyword>
<dbReference type="PROSITE" id="PS50235">
    <property type="entry name" value="USP_3"/>
    <property type="match status" value="1"/>
</dbReference>
<keyword evidence="1" id="KW-0645">Protease</keyword>
<dbReference type="GO" id="GO:0006508">
    <property type="term" value="P:proteolysis"/>
    <property type="evidence" value="ECO:0007669"/>
    <property type="project" value="UniProtKB-KW"/>
</dbReference>
<dbReference type="GO" id="GO:0004197">
    <property type="term" value="F:cysteine-type endopeptidase activity"/>
    <property type="evidence" value="ECO:0007669"/>
    <property type="project" value="InterPro"/>
</dbReference>
<feature type="region of interest" description="Disordered" evidence="2">
    <location>
        <begin position="1"/>
        <end position="20"/>
    </location>
</feature>
<feature type="non-terminal residue" evidence="4">
    <location>
        <position position="1"/>
    </location>
</feature>
<name>A0A7L1N2Q8_RHICY</name>
<feature type="compositionally biased region" description="Basic and acidic residues" evidence="2">
    <location>
        <begin position="230"/>
        <end position="240"/>
    </location>
</feature>
<accession>A0A7L1N2Q8</accession>
<comment type="catalytic activity">
    <reaction evidence="1">
        <text>Thiol-dependent hydrolysis of ester, thioester, amide, peptide and isopeptide bonds formed by the C-terminal Gly of ubiquitin (a 76-residue protein attached to proteins as an intracellular targeting signal).</text>
        <dbReference type="EC" id="3.4.19.12"/>
    </reaction>
</comment>
<feature type="compositionally biased region" description="Basic and acidic residues" evidence="2">
    <location>
        <begin position="413"/>
        <end position="423"/>
    </location>
</feature>
<feature type="non-terminal residue" evidence="4">
    <location>
        <position position="787"/>
    </location>
</feature>
<evidence type="ECO:0000313" key="4">
    <source>
        <dbReference type="EMBL" id="NXN94068.1"/>
    </source>
</evidence>
<dbReference type="PROSITE" id="PS00973">
    <property type="entry name" value="USP_2"/>
    <property type="match status" value="1"/>
</dbReference>
<organism evidence="4 5">
    <name type="scientific">Rhinopomastus cyanomelas</name>
    <name type="common">Common scimitarbill</name>
    <dbReference type="NCBI Taxonomy" id="113115"/>
    <lineage>
        <taxon>Eukaryota</taxon>
        <taxon>Metazoa</taxon>
        <taxon>Chordata</taxon>
        <taxon>Craniata</taxon>
        <taxon>Vertebrata</taxon>
        <taxon>Euteleostomi</taxon>
        <taxon>Archelosauria</taxon>
        <taxon>Archosauria</taxon>
        <taxon>Dinosauria</taxon>
        <taxon>Saurischia</taxon>
        <taxon>Theropoda</taxon>
        <taxon>Coelurosauria</taxon>
        <taxon>Aves</taxon>
        <taxon>Neognathae</taxon>
        <taxon>Neoaves</taxon>
        <taxon>Telluraves</taxon>
        <taxon>Coraciimorphae</taxon>
        <taxon>Bucerotiformes</taxon>
        <taxon>Rhinopomastidae</taxon>
        <taxon>Rhinopomastus</taxon>
    </lineage>
</organism>
<feature type="compositionally biased region" description="Low complexity" evidence="2">
    <location>
        <begin position="702"/>
        <end position="716"/>
    </location>
</feature>
<dbReference type="GO" id="GO:0004843">
    <property type="term" value="F:cysteine-type deubiquitinase activity"/>
    <property type="evidence" value="ECO:0007669"/>
    <property type="project" value="UniProtKB-UniRule"/>
</dbReference>
<dbReference type="InterPro" id="IPR038765">
    <property type="entry name" value="Papain-like_cys_pep_sf"/>
</dbReference>
<feature type="domain" description="USP" evidence="3">
    <location>
        <begin position="81"/>
        <end position="787"/>
    </location>
</feature>
<dbReference type="PROSITE" id="PS00972">
    <property type="entry name" value="USP_1"/>
    <property type="match status" value="1"/>
</dbReference>
<feature type="region of interest" description="Disordered" evidence="2">
    <location>
        <begin position="230"/>
        <end position="341"/>
    </location>
</feature>
<reference evidence="4 5" key="1">
    <citation type="submission" date="2019-09" db="EMBL/GenBank/DDBJ databases">
        <title>Bird 10,000 Genomes (B10K) Project - Family phase.</title>
        <authorList>
            <person name="Zhang G."/>
        </authorList>
    </citation>
    <scope>NUCLEOTIDE SEQUENCE [LARGE SCALE GENOMIC DNA]</scope>
    <source>
        <strain evidence="4">B10K-DU-002-35</strain>
        <tissue evidence="4">Muscle</tissue>
    </source>
</reference>
<dbReference type="GO" id="GO:0016579">
    <property type="term" value="P:protein deubiquitination"/>
    <property type="evidence" value="ECO:0007669"/>
    <property type="project" value="InterPro"/>
</dbReference>